<evidence type="ECO:0000256" key="1">
    <source>
        <dbReference type="SAM" id="MobiDB-lite"/>
    </source>
</evidence>
<proteinExistence type="predicted"/>
<reference evidence="3 4" key="1">
    <citation type="journal article" date="2023" name="Commun. Biol.">
        <title>Genome analysis of Parmales, the sister group of diatoms, reveals the evolutionary specialization of diatoms from phago-mixotrophs to photoautotrophs.</title>
        <authorList>
            <person name="Ban H."/>
            <person name="Sato S."/>
            <person name="Yoshikawa S."/>
            <person name="Yamada K."/>
            <person name="Nakamura Y."/>
            <person name="Ichinomiya M."/>
            <person name="Sato N."/>
            <person name="Blanc-Mathieu R."/>
            <person name="Endo H."/>
            <person name="Kuwata A."/>
            <person name="Ogata H."/>
        </authorList>
    </citation>
    <scope>NUCLEOTIDE SEQUENCE [LARGE SCALE GENOMIC DNA]</scope>
</reference>
<accession>A0ABQ6MG02</accession>
<protein>
    <recommendedName>
        <fullName evidence="2">Vacuolar membrane-associated protein Iml1 N-terminal domain-containing protein</fullName>
    </recommendedName>
</protein>
<name>A0ABQ6MG02_9STRA</name>
<evidence type="ECO:0000313" key="4">
    <source>
        <dbReference type="Proteomes" id="UP001165060"/>
    </source>
</evidence>
<dbReference type="PANTHER" id="PTHR13179:SF8">
    <property type="entry name" value="GATOR COMPLEX PROTEIN DEPDC5"/>
    <property type="match status" value="1"/>
</dbReference>
<dbReference type="EMBL" id="BRYB01002801">
    <property type="protein sequence ID" value="GMI25665.1"/>
    <property type="molecule type" value="Genomic_DNA"/>
</dbReference>
<evidence type="ECO:0000259" key="2">
    <source>
        <dbReference type="Pfam" id="PF12257"/>
    </source>
</evidence>
<keyword evidence="4" id="KW-1185">Reference proteome</keyword>
<feature type="region of interest" description="Disordered" evidence="1">
    <location>
        <begin position="34"/>
        <end position="55"/>
    </location>
</feature>
<gene>
    <name evidence="3" type="ORF">TeGR_g13985</name>
</gene>
<evidence type="ECO:0000313" key="3">
    <source>
        <dbReference type="EMBL" id="GMI25665.1"/>
    </source>
</evidence>
<feature type="domain" description="Vacuolar membrane-associated protein Iml1 N-terminal" evidence="2">
    <location>
        <begin position="4"/>
        <end position="193"/>
    </location>
</feature>
<feature type="non-terminal residue" evidence="3">
    <location>
        <position position="1"/>
    </location>
</feature>
<dbReference type="InterPro" id="IPR048255">
    <property type="entry name" value="IML1_N"/>
</dbReference>
<comment type="caution">
    <text evidence="3">The sequence shown here is derived from an EMBL/GenBank/DDBJ whole genome shotgun (WGS) entry which is preliminary data.</text>
</comment>
<dbReference type="Pfam" id="PF12257">
    <property type="entry name" value="IML1"/>
    <property type="match status" value="1"/>
</dbReference>
<sequence length="217" mass="23753">FTLFLEELFRRWKALDVTHSISVVFFARSYLAGSEAAPSPDDDPSPLGAGKSTRHKDVDGRVYEDHYLPVVENVTASDWSGLVHQVKVAFCSFPERVGWHVSPRGVRVPSVAKQGNVLEAINTTLNVLQYHYMDRDLTRTGNSIVVVSPGDGVFEVDRSLAAVTRQRMMDCGVGSDCICLALPPLHVTPFFVYKKSEADAAADAAGGGGEGDWKKHF</sequence>
<dbReference type="PANTHER" id="PTHR13179">
    <property type="entry name" value="DEP DOMAIN CONTAINING PROTEIN 5"/>
    <property type="match status" value="1"/>
</dbReference>
<dbReference type="Proteomes" id="UP001165060">
    <property type="component" value="Unassembled WGS sequence"/>
</dbReference>
<dbReference type="InterPro" id="IPR027244">
    <property type="entry name" value="IML1"/>
</dbReference>
<feature type="non-terminal residue" evidence="3">
    <location>
        <position position="217"/>
    </location>
</feature>
<feature type="compositionally biased region" description="Low complexity" evidence="1">
    <location>
        <begin position="34"/>
        <end position="50"/>
    </location>
</feature>
<organism evidence="3 4">
    <name type="scientific">Tetraparma gracilis</name>
    <dbReference type="NCBI Taxonomy" id="2962635"/>
    <lineage>
        <taxon>Eukaryota</taxon>
        <taxon>Sar</taxon>
        <taxon>Stramenopiles</taxon>
        <taxon>Ochrophyta</taxon>
        <taxon>Bolidophyceae</taxon>
        <taxon>Parmales</taxon>
        <taxon>Triparmaceae</taxon>
        <taxon>Tetraparma</taxon>
    </lineage>
</organism>